<dbReference type="Pfam" id="PF12229">
    <property type="entry name" value="PG_binding_4"/>
    <property type="match status" value="1"/>
</dbReference>
<proteinExistence type="predicted"/>
<dbReference type="PANTHER" id="PTHR35788">
    <property type="entry name" value="EXPORTED PROTEIN-RELATED"/>
    <property type="match status" value="1"/>
</dbReference>
<dbReference type="AlphaFoldDB" id="A0A1G5K293"/>
<dbReference type="Gene3D" id="2.20.230.10">
    <property type="entry name" value="Resuscitation-promoting factor rpfb"/>
    <property type="match status" value="1"/>
</dbReference>
<dbReference type="RefSeq" id="WP_176759062.1">
    <property type="nucleotide sequence ID" value="NZ_FMUS01000023.1"/>
</dbReference>
<dbReference type="SMART" id="SM01208">
    <property type="entry name" value="G5"/>
    <property type="match status" value="1"/>
</dbReference>
<dbReference type="InterPro" id="IPR011098">
    <property type="entry name" value="G5_dom"/>
</dbReference>
<sequence>METILVKNKRKITVIGIILVFFVIMLIWMATLLLENQEIYNNIYIESVDVGQLTKEEALERIEEIFQEQLENYKILLEFNEKQWEFHYSLLGYHYEYEEAVEKAYNVGRSGSTWERLTKIYSLRSNQEFIQLEASYNQEAFDKIVLEVKDEVNIKPINAVVKRRNGKFIIEDDVVGYEIDEFLLKEEIRISIEAFSTEYIEIPTNVIKAQVTTADLNNIQNVLGEFKTSFSANDKGRNTNIALAASQINGVLLMPNDVFSFNNQTGERGEDKGYQKAPVIVNGQLVQGLGGGICQVSTTLYNAVVRSNLEIIQRQNHSLPVAYVPLGHDATVAFGHIDFQFMNNTEYPVYLESYVEGNQIHIGLYGKKVEDITVQLHSEVIETIQPRITTKEDPSLYIGEKRIEKEAKQGYRVNTYKIYLKDGKELNRELISNDYYTPVHGIVIEGRKPKATAESEEKQELEELIEEAIEETSHDD</sequence>
<protein>
    <submittedName>
        <fullName evidence="4">Vancomycin resistance protein YoaR, contains peptidoglycan-binding and VanW domains</fullName>
    </submittedName>
</protein>
<keyword evidence="5" id="KW-1185">Reference proteome</keyword>
<reference evidence="4 5" key="1">
    <citation type="submission" date="2016-10" db="EMBL/GenBank/DDBJ databases">
        <authorList>
            <person name="de Groot N.N."/>
        </authorList>
    </citation>
    <scope>NUCLEOTIDE SEQUENCE [LARGE SCALE GENOMIC DNA]</scope>
    <source>
        <strain evidence="4 5">DSM 18978</strain>
    </source>
</reference>
<accession>A0A1G5K293</accession>
<dbReference type="EMBL" id="FMUS01000023">
    <property type="protein sequence ID" value="SCY94792.1"/>
    <property type="molecule type" value="Genomic_DNA"/>
</dbReference>
<dbReference type="PANTHER" id="PTHR35788:SF1">
    <property type="entry name" value="EXPORTED PROTEIN"/>
    <property type="match status" value="1"/>
</dbReference>
<gene>
    <name evidence="4" type="ORF">SAMN03080606_03203</name>
</gene>
<evidence type="ECO:0000256" key="2">
    <source>
        <dbReference type="SAM" id="Phobius"/>
    </source>
</evidence>
<dbReference type="PROSITE" id="PS51109">
    <property type="entry name" value="G5"/>
    <property type="match status" value="1"/>
</dbReference>
<keyword evidence="2" id="KW-0472">Membrane</keyword>
<dbReference type="Pfam" id="PF04294">
    <property type="entry name" value="VanW"/>
    <property type="match status" value="1"/>
</dbReference>
<dbReference type="InterPro" id="IPR022029">
    <property type="entry name" value="YoaR-like_PG-bd"/>
</dbReference>
<evidence type="ECO:0000313" key="5">
    <source>
        <dbReference type="Proteomes" id="UP000198636"/>
    </source>
</evidence>
<evidence type="ECO:0000256" key="1">
    <source>
        <dbReference type="ARBA" id="ARBA00022729"/>
    </source>
</evidence>
<dbReference type="Proteomes" id="UP000198636">
    <property type="component" value="Unassembled WGS sequence"/>
</dbReference>
<organism evidence="4 5">
    <name type="scientific">Alkaliphilus peptidifermentans DSM 18978</name>
    <dbReference type="NCBI Taxonomy" id="1120976"/>
    <lineage>
        <taxon>Bacteria</taxon>
        <taxon>Bacillati</taxon>
        <taxon>Bacillota</taxon>
        <taxon>Clostridia</taxon>
        <taxon>Peptostreptococcales</taxon>
        <taxon>Natronincolaceae</taxon>
        <taxon>Alkaliphilus</taxon>
    </lineage>
</organism>
<keyword evidence="1" id="KW-0732">Signal</keyword>
<dbReference type="Pfam" id="PF07501">
    <property type="entry name" value="G5"/>
    <property type="match status" value="1"/>
</dbReference>
<keyword evidence="2" id="KW-0812">Transmembrane</keyword>
<name>A0A1G5K293_9FIRM</name>
<dbReference type="STRING" id="1120976.SAMN03080606_03203"/>
<evidence type="ECO:0000259" key="3">
    <source>
        <dbReference type="PROSITE" id="PS51109"/>
    </source>
</evidence>
<dbReference type="InterPro" id="IPR007391">
    <property type="entry name" value="Vancomycin_resist_VanW"/>
</dbReference>
<evidence type="ECO:0000313" key="4">
    <source>
        <dbReference type="EMBL" id="SCY94792.1"/>
    </source>
</evidence>
<feature type="domain" description="G5" evidence="3">
    <location>
        <begin position="369"/>
        <end position="449"/>
    </location>
</feature>
<keyword evidence="2" id="KW-1133">Transmembrane helix</keyword>
<feature type="transmembrane region" description="Helical" evidence="2">
    <location>
        <begin position="12"/>
        <end position="34"/>
    </location>
</feature>
<dbReference type="InterPro" id="IPR052913">
    <property type="entry name" value="Glycopeptide_resist_protein"/>
</dbReference>